<dbReference type="RefSeq" id="XP_020068517.1">
    <property type="nucleotide sequence ID" value="XM_020217224.1"/>
</dbReference>
<reference evidence="4" key="2">
    <citation type="journal article" date="2015" name="J. Biotechnol.">
        <title>The structure of the Cyberlindnera jadinii genome and its relation to Candida utilis analyzed by the occurrence of single nucleotide polymorphisms.</title>
        <authorList>
            <person name="Rupp O."/>
            <person name="Brinkrolf K."/>
            <person name="Buerth C."/>
            <person name="Kunigo M."/>
            <person name="Schneider J."/>
            <person name="Jaenicke S."/>
            <person name="Goesmann A."/>
            <person name="Puehler A."/>
            <person name="Jaeger K.-E."/>
            <person name="Ernst J.F."/>
        </authorList>
    </citation>
    <scope>NUCLEOTIDE SEQUENCE [LARGE SCALE GENOMIC DNA]</scope>
    <source>
        <strain evidence="4">ATCC 18201 / CBS 1600 / BCRC 20928 / JCM 3617 / NBRC 0987 / NRRL Y-1542</strain>
    </source>
</reference>
<dbReference type="AlphaFoldDB" id="A0A0H5CL63"/>
<accession>A0A0H5CL63</accession>
<dbReference type="STRING" id="983966.A0A0H5CL63"/>
<dbReference type="EMBL" id="CDQK01000007">
    <property type="protein sequence ID" value="CEP25204.1"/>
    <property type="molecule type" value="Genomic_DNA"/>
</dbReference>
<sequence length="100" mass="11341">MSKIPIPDLRFESSFRKSLNTEYSKAGINASTESVDRYTNAMVITKVIMRDLIFMPLIQGFIFSSLMILARPWLVKVARNGRQFGVAFFQSLGLRPKPLA</sequence>
<keyword evidence="1" id="KW-0812">Transmembrane</keyword>
<evidence type="ECO:0000313" key="2">
    <source>
        <dbReference type="EMBL" id="CEP25204.1"/>
    </source>
</evidence>
<dbReference type="Proteomes" id="UP000094389">
    <property type="component" value="Unassembled WGS sequence"/>
</dbReference>
<proteinExistence type="predicted"/>
<dbReference type="InterPro" id="IPR013898">
    <property type="entry name" value="Atg43"/>
</dbReference>
<accession>A0A1E4RW42</accession>
<feature type="transmembrane region" description="Helical" evidence="1">
    <location>
        <begin position="52"/>
        <end position="74"/>
    </location>
</feature>
<evidence type="ECO:0000256" key="1">
    <source>
        <dbReference type="SAM" id="Phobius"/>
    </source>
</evidence>
<evidence type="ECO:0000313" key="3">
    <source>
        <dbReference type="EMBL" id="ODV71478.1"/>
    </source>
</evidence>
<evidence type="ECO:0000313" key="4">
    <source>
        <dbReference type="Proteomes" id="UP000038830"/>
    </source>
</evidence>
<protein>
    <submittedName>
        <fullName evidence="2">Uncharacterized protein</fullName>
    </submittedName>
</protein>
<keyword evidence="5" id="KW-1185">Reference proteome</keyword>
<reference evidence="3 5" key="3">
    <citation type="journal article" date="2016" name="Proc. Natl. Acad. Sci. U.S.A.">
        <title>Comparative genomics of biotechnologically important yeasts.</title>
        <authorList>
            <person name="Riley R."/>
            <person name="Haridas S."/>
            <person name="Wolfe K.H."/>
            <person name="Lopes M.R."/>
            <person name="Hittinger C.T."/>
            <person name="Goeker M."/>
            <person name="Salamov A.A."/>
            <person name="Wisecaver J.H."/>
            <person name="Long T.M."/>
            <person name="Calvey C.H."/>
            <person name="Aerts A.L."/>
            <person name="Barry K.W."/>
            <person name="Choi C."/>
            <person name="Clum A."/>
            <person name="Coughlan A.Y."/>
            <person name="Deshpande S."/>
            <person name="Douglass A.P."/>
            <person name="Hanson S.J."/>
            <person name="Klenk H.-P."/>
            <person name="LaButti K.M."/>
            <person name="Lapidus A."/>
            <person name="Lindquist E.A."/>
            <person name="Lipzen A.M."/>
            <person name="Meier-Kolthoff J.P."/>
            <person name="Ohm R.A."/>
            <person name="Otillar R.P."/>
            <person name="Pangilinan J.L."/>
            <person name="Peng Y."/>
            <person name="Rokas A."/>
            <person name="Rosa C.A."/>
            <person name="Scheuner C."/>
            <person name="Sibirny A.A."/>
            <person name="Slot J.C."/>
            <person name="Stielow J.B."/>
            <person name="Sun H."/>
            <person name="Kurtzman C.P."/>
            <person name="Blackwell M."/>
            <person name="Grigoriev I.V."/>
            <person name="Jeffries T.W."/>
        </authorList>
    </citation>
    <scope>NUCLEOTIDE SEQUENCE [LARGE SCALE GENOMIC DNA]</scope>
    <source>
        <strain evidence="5">ATCC 18201 / CBS 1600 / BCRC 20928 / JCM 3617 / NBRC 0987 / NRRL Y-1542</strain>
        <strain evidence="3">NRRL Y-1542</strain>
    </source>
</reference>
<dbReference type="PANTHER" id="PTHR38699:SF1">
    <property type="entry name" value="MITOPHAGY RECEPTOR ATG43"/>
    <property type="match status" value="1"/>
</dbReference>
<gene>
    <name evidence="2" type="ORF">BN1211_6220</name>
    <name evidence="3" type="ORF">CYBJADRAFT_186591</name>
</gene>
<reference evidence="2" key="1">
    <citation type="submission" date="2014-12" db="EMBL/GenBank/DDBJ databases">
        <authorList>
            <person name="Jaenicke S."/>
        </authorList>
    </citation>
    <scope>NUCLEOTIDE SEQUENCE [LARGE SCALE GENOMIC DNA]</scope>
    <source>
        <strain evidence="2">CBS1600</strain>
    </source>
</reference>
<dbReference type="Proteomes" id="UP000038830">
    <property type="component" value="Unassembled WGS sequence"/>
</dbReference>
<dbReference type="EMBL" id="KV453940">
    <property type="protein sequence ID" value="ODV71478.1"/>
    <property type="molecule type" value="Genomic_DNA"/>
</dbReference>
<dbReference type="GO" id="GO:0140580">
    <property type="term" value="F:mitochondrion autophagosome adaptor activity"/>
    <property type="evidence" value="ECO:0007669"/>
    <property type="project" value="InterPro"/>
</dbReference>
<dbReference type="GeneID" id="30991620"/>
<evidence type="ECO:0000313" key="5">
    <source>
        <dbReference type="Proteomes" id="UP000094389"/>
    </source>
</evidence>
<organism evidence="2 4">
    <name type="scientific">Cyberlindnera jadinii (strain ATCC 18201 / CBS 1600 / BCRC 20928 / JCM 3617 / NBRC 0987 / NRRL Y-1542)</name>
    <name type="common">Torula yeast</name>
    <name type="synonym">Candida utilis</name>
    <dbReference type="NCBI Taxonomy" id="983966"/>
    <lineage>
        <taxon>Eukaryota</taxon>
        <taxon>Fungi</taxon>
        <taxon>Dikarya</taxon>
        <taxon>Ascomycota</taxon>
        <taxon>Saccharomycotina</taxon>
        <taxon>Saccharomycetes</taxon>
        <taxon>Phaffomycetales</taxon>
        <taxon>Phaffomycetaceae</taxon>
        <taxon>Cyberlindnera</taxon>
    </lineage>
</organism>
<dbReference type="GO" id="GO:0000423">
    <property type="term" value="P:mitophagy"/>
    <property type="evidence" value="ECO:0007669"/>
    <property type="project" value="InterPro"/>
</dbReference>
<keyword evidence="1" id="KW-0472">Membrane</keyword>
<name>A0A0H5CL63_CYBJN</name>
<dbReference type="OrthoDB" id="2430343at2759"/>
<keyword evidence="1" id="KW-1133">Transmembrane helix</keyword>
<dbReference type="PANTHER" id="PTHR38699">
    <property type="entry name" value="CHROMOSOME 1, WHOLE GENOME SHOTGUN SEQUENCE"/>
    <property type="match status" value="1"/>
</dbReference>